<evidence type="ECO:0000313" key="2">
    <source>
        <dbReference type="Proteomes" id="UP000009026"/>
    </source>
</evidence>
<organism evidence="1 2">
    <name type="scientific">Pseudomyxococcus hansupus</name>
    <dbReference type="NCBI Taxonomy" id="1297742"/>
    <lineage>
        <taxon>Bacteria</taxon>
        <taxon>Pseudomonadati</taxon>
        <taxon>Myxococcota</taxon>
        <taxon>Myxococcia</taxon>
        <taxon>Myxococcales</taxon>
        <taxon>Cystobacterineae</taxon>
        <taxon>Myxococcaceae</taxon>
        <taxon>Pseudomyxococcus</taxon>
    </lineage>
</organism>
<name>A0A0H4XJK5_9BACT</name>
<dbReference type="eggNOG" id="COG1413">
    <property type="taxonomic scope" value="Bacteria"/>
</dbReference>
<protein>
    <submittedName>
        <fullName evidence="1">PBS lyase HEAT-like repeat protein</fullName>
    </submittedName>
</protein>
<dbReference type="Gene3D" id="1.25.10.10">
    <property type="entry name" value="Leucine-rich Repeat Variant"/>
    <property type="match status" value="2"/>
</dbReference>
<gene>
    <name evidence="1" type="ORF">A176_005344</name>
</gene>
<dbReference type="RefSeq" id="WP_002639300.1">
    <property type="nucleotide sequence ID" value="NZ_CP012109.1"/>
</dbReference>
<dbReference type="InterPro" id="IPR016024">
    <property type="entry name" value="ARM-type_fold"/>
</dbReference>
<dbReference type="KEGG" id="mym:A176_005344"/>
<evidence type="ECO:0000313" key="1">
    <source>
        <dbReference type="EMBL" id="AKQ68432.1"/>
    </source>
</evidence>
<dbReference type="EMBL" id="CP012109">
    <property type="protein sequence ID" value="AKQ68432.1"/>
    <property type="molecule type" value="Genomic_DNA"/>
</dbReference>
<dbReference type="OrthoDB" id="5381032at2"/>
<keyword evidence="1" id="KW-0456">Lyase</keyword>
<sequence>MNLSILGALTVLAMGTAPRSPTPTPLPALLERMPYVVTDAKGLSLSEESLAQEIQAHGAAAIPHLLPLLNSDSEPLRDFAGYVFRDLDGLTEEHLDPLIQARRKGDEWIAPAIARVGTPRAIAFLVEDLLETPLRNTQVIDALVLAHGKAAVHLAETFRRPQPLAARFADATCQVFEGMGPHAQPAVRVLTSVATGHDAPPENRARAIELLGCIGDAATPAVPTLMTLREHEALRGSVDTTLVRLHAPAEVHLLIAKLRTKPTARILKDLSRHFDKGRAAGDAVTEVLAHEDPILRFEAAQTLGALQHRKATAPLVALLESPLDWRVSLAAAETLGRLHAAEALEPLREIAATHWAPPVRASASKAATAIARKDIKPFVGQHRLEYYWLPAMQSRSREPLAPELVPCPEALMAHARPPEARDAAADTSRLKPRVANPSCRVPVANGYLQANDRAEWGGELVHVQEASPPRTLIPHNTVGVHMLGQYPIAVTRHGTTFESAGMLYRLTPRGDAFVAEPWQALPGAPLRSGMLPDGRLFVACRDGDVVIAPSGSIQLATPQNIQSPPSGGTTEEP</sequence>
<dbReference type="PANTHER" id="PTHR12697">
    <property type="entry name" value="PBS LYASE HEAT-LIKE PROTEIN"/>
    <property type="match status" value="1"/>
</dbReference>
<dbReference type="InterPro" id="IPR011989">
    <property type="entry name" value="ARM-like"/>
</dbReference>
<dbReference type="STRING" id="1297742.A176_005344"/>
<dbReference type="InterPro" id="IPR004155">
    <property type="entry name" value="PBS_lyase_HEAT"/>
</dbReference>
<dbReference type="GO" id="GO:0016829">
    <property type="term" value="F:lyase activity"/>
    <property type="evidence" value="ECO:0007669"/>
    <property type="project" value="UniProtKB-KW"/>
</dbReference>
<dbReference type="PANTHER" id="PTHR12697:SF5">
    <property type="entry name" value="DEOXYHYPUSINE HYDROXYLASE"/>
    <property type="match status" value="1"/>
</dbReference>
<reference evidence="1 2" key="1">
    <citation type="journal article" date="2016" name="PLoS ONE">
        <title>Complete Genome Sequence and Comparative Genomics of a Novel Myxobacterium Myxococcus hansupus.</title>
        <authorList>
            <person name="Sharma G."/>
            <person name="Narwani T."/>
            <person name="Subramanian S."/>
        </authorList>
    </citation>
    <scope>NUCLEOTIDE SEQUENCE [LARGE SCALE GENOMIC DNA]</scope>
    <source>
        <strain evidence="2">mixupus</strain>
    </source>
</reference>
<keyword evidence="2" id="KW-1185">Reference proteome</keyword>
<dbReference type="Pfam" id="PF13646">
    <property type="entry name" value="HEAT_2"/>
    <property type="match status" value="1"/>
</dbReference>
<accession>A0A0H4XJK5</accession>
<dbReference type="SMART" id="SM00567">
    <property type="entry name" value="EZ_HEAT"/>
    <property type="match status" value="3"/>
</dbReference>
<dbReference type="GO" id="GO:0016491">
    <property type="term" value="F:oxidoreductase activity"/>
    <property type="evidence" value="ECO:0007669"/>
    <property type="project" value="TreeGrafter"/>
</dbReference>
<dbReference type="Proteomes" id="UP000009026">
    <property type="component" value="Chromosome"/>
</dbReference>
<dbReference type="SUPFAM" id="SSF48371">
    <property type="entry name" value="ARM repeat"/>
    <property type="match status" value="1"/>
</dbReference>
<dbReference type="PATRIC" id="fig|1297742.4.peg.5430"/>
<proteinExistence type="predicted"/>
<dbReference type="AlphaFoldDB" id="A0A0H4XJK5"/>